<protein>
    <recommendedName>
        <fullName evidence="5">Copper amine oxidase-like N-terminal domain-containing protein</fullName>
    </recommendedName>
</protein>
<feature type="signal peptide" evidence="2">
    <location>
        <begin position="1"/>
        <end position="25"/>
    </location>
</feature>
<keyword evidence="1 2" id="KW-0732">Signal</keyword>
<keyword evidence="4" id="KW-1185">Reference proteome</keyword>
<evidence type="ECO:0000313" key="3">
    <source>
        <dbReference type="EMBL" id="BBI32672.1"/>
    </source>
</evidence>
<evidence type="ECO:0000313" key="4">
    <source>
        <dbReference type="Proteomes" id="UP000289856"/>
    </source>
</evidence>
<organism evidence="3 4">
    <name type="scientific">Cohnella abietis</name>
    <dbReference type="NCBI Taxonomy" id="2507935"/>
    <lineage>
        <taxon>Bacteria</taxon>
        <taxon>Bacillati</taxon>
        <taxon>Bacillota</taxon>
        <taxon>Bacilli</taxon>
        <taxon>Bacillales</taxon>
        <taxon>Paenibacillaceae</taxon>
        <taxon>Cohnella</taxon>
    </lineage>
</organism>
<dbReference type="InterPro" id="IPR029050">
    <property type="entry name" value="Immunoprotect_excell_Ig-like"/>
</dbReference>
<evidence type="ECO:0000256" key="1">
    <source>
        <dbReference type="ARBA" id="ARBA00022729"/>
    </source>
</evidence>
<evidence type="ECO:0008006" key="5">
    <source>
        <dbReference type="Google" id="ProtNLM"/>
    </source>
</evidence>
<name>A0A3T1D3I1_9BACL</name>
<dbReference type="RefSeq" id="WP_130607373.1">
    <property type="nucleotide sequence ID" value="NZ_AP019400.1"/>
</dbReference>
<dbReference type="OrthoDB" id="9790293at2"/>
<accession>A0A3T1D3I1</accession>
<dbReference type="EMBL" id="AP019400">
    <property type="protein sequence ID" value="BBI32672.1"/>
    <property type="molecule type" value="Genomic_DNA"/>
</dbReference>
<dbReference type="AlphaFoldDB" id="A0A3T1D3I1"/>
<dbReference type="KEGG" id="cohn:KCTCHS21_20710"/>
<reference evidence="3 4" key="1">
    <citation type="submission" date="2019-01" db="EMBL/GenBank/DDBJ databases">
        <title>Complete genome sequence of Cohnella hallensis HS21 isolated from Korean fir (Abies koreana) rhizospheric soil.</title>
        <authorList>
            <person name="Jiang L."/>
            <person name="Kang S.W."/>
            <person name="Kim S."/>
            <person name="Jung J."/>
            <person name="Kim C.Y."/>
            <person name="Kim D.H."/>
            <person name="Kim S.W."/>
            <person name="Lee J."/>
        </authorList>
    </citation>
    <scope>NUCLEOTIDE SEQUENCE [LARGE SCALE GENOMIC DNA]</scope>
    <source>
        <strain evidence="3 4">HS21</strain>
    </source>
</reference>
<dbReference type="Proteomes" id="UP000289856">
    <property type="component" value="Chromosome"/>
</dbReference>
<feature type="chain" id="PRO_5019344775" description="Copper amine oxidase-like N-terminal domain-containing protein" evidence="2">
    <location>
        <begin position="26"/>
        <end position="239"/>
    </location>
</feature>
<proteinExistence type="predicted"/>
<evidence type="ECO:0000256" key="2">
    <source>
        <dbReference type="SAM" id="SignalP"/>
    </source>
</evidence>
<dbReference type="Gene3D" id="2.60.40.1240">
    <property type="match status" value="1"/>
</dbReference>
<gene>
    <name evidence="3" type="ORF">KCTCHS21_20710</name>
</gene>
<sequence length="239" mass="25869">MKKKIFIISTVMLLILASFTLGSYAATKYTLKLDGKVVKTDVREINGTLYAPIKTITDFIGGLDYNYDKKTETIAITPKTAPKSNIGLARSNPAPLKTKASISIDNIIEKYSATISVDEAIRGEEAWKLIQEANQFNSEAVSGFEYLLAKISVTVTKTAKTDAQISISGGSFTLVSTTGKDYGYAAFAVSPDPKLDSNLYTGASNTGWAVFQVQKDDSAPLLAFGRKYDGTGGIWFKVK</sequence>